<evidence type="ECO:0000313" key="3">
    <source>
        <dbReference type="EMBL" id="KRN67218.1"/>
    </source>
</evidence>
<name>A0A0R2IPU7_9LACO</name>
<reference evidence="3 4" key="1">
    <citation type="journal article" date="2015" name="Genome Announc.">
        <title>Expanding the biotechnology potential of lactobacilli through comparative genomics of 213 strains and associated genera.</title>
        <authorList>
            <person name="Sun Z."/>
            <person name="Harris H.M."/>
            <person name="McCann A."/>
            <person name="Guo C."/>
            <person name="Argimon S."/>
            <person name="Zhang W."/>
            <person name="Yang X."/>
            <person name="Jeffery I.B."/>
            <person name="Cooney J.C."/>
            <person name="Kagawa T.F."/>
            <person name="Liu W."/>
            <person name="Song Y."/>
            <person name="Salvetti E."/>
            <person name="Wrobel A."/>
            <person name="Rasinkangas P."/>
            <person name="Parkhill J."/>
            <person name="Rea M.C."/>
            <person name="O'Sullivan O."/>
            <person name="Ritari J."/>
            <person name="Douillard F.P."/>
            <person name="Paul Ross R."/>
            <person name="Yang R."/>
            <person name="Briner A.E."/>
            <person name="Felis G.E."/>
            <person name="de Vos W.M."/>
            <person name="Barrangou R."/>
            <person name="Klaenhammer T.R."/>
            <person name="Caufield P.W."/>
            <person name="Cui Y."/>
            <person name="Zhang H."/>
            <person name="O'Toole P.W."/>
        </authorList>
    </citation>
    <scope>NUCLEOTIDE SEQUENCE [LARGE SCALE GENOMIC DNA]</scope>
    <source>
        <strain evidence="3 4">DSM 17757</strain>
    </source>
</reference>
<dbReference type="Proteomes" id="UP000051568">
    <property type="component" value="Unassembled WGS sequence"/>
</dbReference>
<feature type="chain" id="PRO_5006418540" description="Lipoprotein" evidence="2">
    <location>
        <begin position="26"/>
        <end position="292"/>
    </location>
</feature>
<dbReference type="EMBL" id="JQBR01000002">
    <property type="protein sequence ID" value="KRN67218.1"/>
    <property type="molecule type" value="Genomic_DNA"/>
</dbReference>
<evidence type="ECO:0000313" key="4">
    <source>
        <dbReference type="Proteomes" id="UP000051568"/>
    </source>
</evidence>
<protein>
    <recommendedName>
        <fullName evidence="5">Lipoprotein</fullName>
    </recommendedName>
</protein>
<dbReference type="AlphaFoldDB" id="A0A0R2IPU7"/>
<dbReference type="OrthoDB" id="356537at2"/>
<evidence type="ECO:0000256" key="2">
    <source>
        <dbReference type="SAM" id="SignalP"/>
    </source>
</evidence>
<dbReference type="STRING" id="319652.IV80_GL000752"/>
<proteinExistence type="predicted"/>
<dbReference type="RefSeq" id="WP_057748896.1">
    <property type="nucleotide sequence ID" value="NZ_BJVH01000003.1"/>
</dbReference>
<accession>A0A0R2IPU7</accession>
<evidence type="ECO:0000256" key="1">
    <source>
        <dbReference type="SAM" id="MobiDB-lite"/>
    </source>
</evidence>
<sequence length="292" mass="32453">MKKLVVLFAGIILLFMTGCSNGTQAAHKMSSAESSRKFKRNVDQKKLEQVRQSVYDLFIDEQHKMVDPDTTINTINVVGEKVSNLHGVKKQKQKLLNLVAYAKKHLAAAQSSQESVNKEMNSESKEDSSRQKESISSSMAAESSKKLESERAESSSKAISSAKKVSKANKLNNEYPPISSVFSIDQLTSYSSDELFGKQVRVSGTILDLGADNFKEYHILLQINDSTSKLLIVVSNKKTKKLQLDDNLTLYGITTDTSRINQTQINVGISESYKNEKVVLFEPDKVVNHGIN</sequence>
<dbReference type="PATRIC" id="fig|319652.3.peg.759"/>
<feature type="region of interest" description="Disordered" evidence="1">
    <location>
        <begin position="110"/>
        <end position="166"/>
    </location>
</feature>
<gene>
    <name evidence="3" type="ORF">IV80_GL000752</name>
</gene>
<keyword evidence="4" id="KW-1185">Reference proteome</keyword>
<evidence type="ECO:0008006" key="5">
    <source>
        <dbReference type="Google" id="ProtNLM"/>
    </source>
</evidence>
<comment type="caution">
    <text evidence="3">The sequence shown here is derived from an EMBL/GenBank/DDBJ whole genome shotgun (WGS) entry which is preliminary data.</text>
</comment>
<feature type="compositionally biased region" description="Basic and acidic residues" evidence="1">
    <location>
        <begin position="143"/>
        <end position="154"/>
    </location>
</feature>
<organism evidence="3 4">
    <name type="scientific">Pediococcus cellicola</name>
    <dbReference type="NCBI Taxonomy" id="319652"/>
    <lineage>
        <taxon>Bacteria</taxon>
        <taxon>Bacillati</taxon>
        <taxon>Bacillota</taxon>
        <taxon>Bacilli</taxon>
        <taxon>Lactobacillales</taxon>
        <taxon>Lactobacillaceae</taxon>
        <taxon>Pediococcus</taxon>
    </lineage>
</organism>
<dbReference type="PROSITE" id="PS51257">
    <property type="entry name" value="PROKAR_LIPOPROTEIN"/>
    <property type="match status" value="1"/>
</dbReference>
<feature type="compositionally biased region" description="Basic and acidic residues" evidence="1">
    <location>
        <begin position="116"/>
        <end position="133"/>
    </location>
</feature>
<keyword evidence="2" id="KW-0732">Signal</keyword>
<feature type="signal peptide" evidence="2">
    <location>
        <begin position="1"/>
        <end position="25"/>
    </location>
</feature>